<dbReference type="RefSeq" id="WP_204919904.1">
    <property type="nucleotide sequence ID" value="NZ_BAAAQP010000003.1"/>
</dbReference>
<organism evidence="2 3">
    <name type="scientific">Microlunatus panaciterrae</name>
    <dbReference type="NCBI Taxonomy" id="400768"/>
    <lineage>
        <taxon>Bacteria</taxon>
        <taxon>Bacillati</taxon>
        <taxon>Actinomycetota</taxon>
        <taxon>Actinomycetes</taxon>
        <taxon>Propionibacteriales</taxon>
        <taxon>Propionibacteriaceae</taxon>
        <taxon>Microlunatus</taxon>
    </lineage>
</organism>
<evidence type="ECO:0000313" key="2">
    <source>
        <dbReference type="EMBL" id="MBM7800558.1"/>
    </source>
</evidence>
<dbReference type="InterPro" id="IPR011008">
    <property type="entry name" value="Dimeric_a/b-barrel"/>
</dbReference>
<accession>A0ABS2RP82</accession>
<reference evidence="2 3" key="1">
    <citation type="submission" date="2021-01" db="EMBL/GenBank/DDBJ databases">
        <title>Sequencing the genomes of 1000 actinobacteria strains.</title>
        <authorList>
            <person name="Klenk H.-P."/>
        </authorList>
    </citation>
    <scope>NUCLEOTIDE SEQUENCE [LARGE SCALE GENOMIC DNA]</scope>
    <source>
        <strain evidence="2 3">DSM 18662</strain>
    </source>
</reference>
<dbReference type="Pfam" id="PF03992">
    <property type="entry name" value="ABM"/>
    <property type="match status" value="1"/>
</dbReference>
<dbReference type="Proteomes" id="UP000704762">
    <property type="component" value="Unassembled WGS sequence"/>
</dbReference>
<gene>
    <name evidence="2" type="ORF">JOE57_003479</name>
</gene>
<comment type="caution">
    <text evidence="2">The sequence shown here is derived from an EMBL/GenBank/DDBJ whole genome shotgun (WGS) entry which is preliminary data.</text>
</comment>
<evidence type="ECO:0000313" key="3">
    <source>
        <dbReference type="Proteomes" id="UP000704762"/>
    </source>
</evidence>
<dbReference type="GO" id="GO:0004497">
    <property type="term" value="F:monooxygenase activity"/>
    <property type="evidence" value="ECO:0007669"/>
    <property type="project" value="UniProtKB-KW"/>
</dbReference>
<dbReference type="EMBL" id="JAFBCF010000001">
    <property type="protein sequence ID" value="MBM7800558.1"/>
    <property type="molecule type" value="Genomic_DNA"/>
</dbReference>
<proteinExistence type="predicted"/>
<sequence>MFALVVRFDLLDESAARAFDALLAEALPKITAEPGTLVYLTHSVEDAPLSRIFYEVYEDRDAHAKHQSYEHTSLFLTEKDQYLKGSRVEFLDDPTGKGVPQLG</sequence>
<dbReference type="SUPFAM" id="SSF54909">
    <property type="entry name" value="Dimeric alpha+beta barrel"/>
    <property type="match status" value="1"/>
</dbReference>
<dbReference type="Gene3D" id="3.30.70.100">
    <property type="match status" value="1"/>
</dbReference>
<protein>
    <submittedName>
        <fullName evidence="2">Quinol monooxygenase YgiN</fullName>
    </submittedName>
</protein>
<feature type="domain" description="ABM" evidence="1">
    <location>
        <begin position="1"/>
        <end position="71"/>
    </location>
</feature>
<dbReference type="InterPro" id="IPR007138">
    <property type="entry name" value="ABM_dom"/>
</dbReference>
<evidence type="ECO:0000259" key="1">
    <source>
        <dbReference type="Pfam" id="PF03992"/>
    </source>
</evidence>
<keyword evidence="2" id="KW-0560">Oxidoreductase</keyword>
<keyword evidence="2" id="KW-0503">Monooxygenase</keyword>
<name>A0ABS2RP82_9ACTN</name>
<keyword evidence="3" id="KW-1185">Reference proteome</keyword>